<dbReference type="EMBL" id="CP015641">
    <property type="protein sequence ID" value="ANF24788.1"/>
    <property type="molecule type" value="Genomic_DNA"/>
</dbReference>
<keyword evidence="1" id="KW-1133">Transmembrane helix</keyword>
<dbReference type="PANTHER" id="PTHR30188">
    <property type="entry name" value="ABC TRANSPORTER PERMEASE PROTEIN-RELATED"/>
    <property type="match status" value="1"/>
</dbReference>
<dbReference type="Pfam" id="PF02405">
    <property type="entry name" value="MlaE"/>
    <property type="match status" value="1"/>
</dbReference>
<keyword evidence="1" id="KW-1003">Cell membrane</keyword>
<evidence type="ECO:0000256" key="1">
    <source>
        <dbReference type="RuleBase" id="RU362044"/>
    </source>
</evidence>
<evidence type="ECO:0000313" key="2">
    <source>
        <dbReference type="EMBL" id="ANF24788.1"/>
    </source>
</evidence>
<dbReference type="InterPro" id="IPR030802">
    <property type="entry name" value="Permease_MalE"/>
</dbReference>
<organism evidence="2 3">
    <name type="scientific">Stutzerimonas stutzeri</name>
    <name type="common">Pseudomonas stutzeri</name>
    <dbReference type="NCBI Taxonomy" id="316"/>
    <lineage>
        <taxon>Bacteria</taxon>
        <taxon>Pseudomonadati</taxon>
        <taxon>Pseudomonadota</taxon>
        <taxon>Gammaproteobacteria</taxon>
        <taxon>Pseudomonadales</taxon>
        <taxon>Pseudomonadaceae</taxon>
        <taxon>Stutzerimonas</taxon>
    </lineage>
</organism>
<keyword evidence="1" id="KW-0812">Transmembrane</keyword>
<gene>
    <name evidence="2" type="ORF">PS273GM_06315</name>
</gene>
<keyword evidence="1" id="KW-0997">Cell inner membrane</keyword>
<dbReference type="AlphaFoldDB" id="A0A172WMU2"/>
<accession>A0A172WMU2</accession>
<comment type="subcellular location">
    <subcellularLocation>
        <location evidence="1">Cell inner membrane</location>
        <topology evidence="1">Multi-pass membrane protein</topology>
    </subcellularLocation>
</comment>
<sequence>MLRGTAYVAPLPALRDTTLTHPTSLPGSLQRQPTQDAHATLTIGGDWTLQHYATLRREIERTRRQVTDTDRVELDSLGELDTAGAGLLIELIGPARVARLSDWAPQLPAERQALLKTVAAALDQPEAEQAPATNGFADVLAHVGRTVSGVWNQQRTLLGFIGLTLQTLFTVLPNPRRWRVTALVAHIEQTGLDAIPIVALLTFLVGAVVAFLGATVLADFGATIYTVNLVAFSFLREFGVLLAAILLAGRTASAFAAQIGAMKSNEEIDAIRTLGLSPIELLVLPRVLAMLITLPILTFIGILSGIVGGLVVCSLALDISPAMFFTILQRDIPLNHFLVGMAKAPVFAFLIAVIGCLEGFKASGSAQSVGEHTTSSVVQSIFMVILLDAVAALFFMEMGW</sequence>
<feature type="transmembrane region" description="Helical" evidence="1">
    <location>
        <begin position="337"/>
        <end position="357"/>
    </location>
</feature>
<keyword evidence="1" id="KW-0472">Membrane</keyword>
<dbReference type="OrthoDB" id="9810518at2"/>
<dbReference type="InterPro" id="IPR003453">
    <property type="entry name" value="ABC_MlaE_roteobac"/>
</dbReference>
<dbReference type="eggNOG" id="COG0767">
    <property type="taxonomic scope" value="Bacteria"/>
</dbReference>
<dbReference type="Proteomes" id="UP000077787">
    <property type="component" value="Chromosome"/>
</dbReference>
<evidence type="ECO:0000313" key="3">
    <source>
        <dbReference type="Proteomes" id="UP000077787"/>
    </source>
</evidence>
<dbReference type="NCBIfam" id="TIGR00056">
    <property type="entry name" value="MlaE family lipid ABC transporter permease subunit"/>
    <property type="match status" value="1"/>
</dbReference>
<dbReference type="GO" id="GO:0005548">
    <property type="term" value="F:phospholipid transporter activity"/>
    <property type="evidence" value="ECO:0007669"/>
    <property type="project" value="TreeGrafter"/>
</dbReference>
<name>A0A172WMU2_STUST</name>
<feature type="transmembrane region" description="Helical" evidence="1">
    <location>
        <begin position="194"/>
        <end position="218"/>
    </location>
</feature>
<feature type="transmembrane region" description="Helical" evidence="1">
    <location>
        <begin position="377"/>
        <end position="396"/>
    </location>
</feature>
<reference evidence="2 3" key="1">
    <citation type="submission" date="2016-05" db="EMBL/GenBank/DDBJ databases">
        <title>Genome sequence of Pseudomonas stutzeri 273 and identification of the exopolysaccharide biosynthesis locus.</title>
        <authorList>
            <person name="Wu S."/>
            <person name="Sun C."/>
        </authorList>
    </citation>
    <scope>NUCLEOTIDE SEQUENCE [LARGE SCALE GENOMIC DNA]</scope>
    <source>
        <strain evidence="2 3">273</strain>
    </source>
</reference>
<proteinExistence type="inferred from homology"/>
<comment type="caution">
    <text evidence="1">Lacks conserved residue(s) required for the propagation of feature annotation.</text>
</comment>
<protein>
    <submittedName>
        <fullName evidence="2">ABC transporter permease</fullName>
    </submittedName>
</protein>
<dbReference type="GO" id="GO:0043190">
    <property type="term" value="C:ATP-binding cassette (ABC) transporter complex"/>
    <property type="evidence" value="ECO:0007669"/>
    <property type="project" value="InterPro"/>
</dbReference>
<comment type="similarity">
    <text evidence="1">Belongs to the MlaE permease family.</text>
</comment>
<dbReference type="PANTHER" id="PTHR30188:SF3">
    <property type="entry name" value="ABC TRANSPORTER PERMEASE"/>
    <property type="match status" value="1"/>
</dbReference>